<dbReference type="GO" id="GO:0003735">
    <property type="term" value="F:structural constituent of ribosome"/>
    <property type="evidence" value="ECO:0007669"/>
    <property type="project" value="InterPro"/>
</dbReference>
<name>A0A0L0CRJ4_LUCCU</name>
<keyword evidence="2" id="KW-0689">Ribosomal protein</keyword>
<accession>A0A0L0CRJ4</accession>
<comment type="similarity">
    <text evidence="1">Belongs to the universal ribosomal protein uS19 family.</text>
</comment>
<reference evidence="5 6" key="1">
    <citation type="journal article" date="2015" name="Nat. Commun.">
        <title>Lucilia cuprina genome unlocks parasitic fly biology to underpin future interventions.</title>
        <authorList>
            <person name="Anstead C.A."/>
            <person name="Korhonen P.K."/>
            <person name="Young N.D."/>
            <person name="Hall R.S."/>
            <person name="Jex A.R."/>
            <person name="Murali S.C."/>
            <person name="Hughes D.S."/>
            <person name="Lee S.F."/>
            <person name="Perry T."/>
            <person name="Stroehlein A.J."/>
            <person name="Ansell B.R."/>
            <person name="Breugelmans B."/>
            <person name="Hofmann A."/>
            <person name="Qu J."/>
            <person name="Dugan S."/>
            <person name="Lee S.L."/>
            <person name="Chao H."/>
            <person name="Dinh H."/>
            <person name="Han Y."/>
            <person name="Doddapaneni H.V."/>
            <person name="Worley K.C."/>
            <person name="Muzny D.M."/>
            <person name="Ioannidis P."/>
            <person name="Waterhouse R.M."/>
            <person name="Zdobnov E.M."/>
            <person name="James P.J."/>
            <person name="Bagnall N.H."/>
            <person name="Kotze A.C."/>
            <person name="Gibbs R.A."/>
            <person name="Richards S."/>
            <person name="Batterham P."/>
            <person name="Gasser R.B."/>
        </authorList>
    </citation>
    <scope>NUCLEOTIDE SEQUENCE [LARGE SCALE GENOMIC DNA]</scope>
    <source>
        <strain evidence="5 6">LS</strain>
        <tissue evidence="5">Full body</tissue>
    </source>
</reference>
<protein>
    <recommendedName>
        <fullName evidence="4">40S ribosomal protein S15</fullName>
    </recommendedName>
</protein>
<evidence type="ECO:0000313" key="5">
    <source>
        <dbReference type="EMBL" id="KNC34938.1"/>
    </source>
</evidence>
<keyword evidence="3" id="KW-0687">Ribonucleoprotein</keyword>
<evidence type="ECO:0000313" key="6">
    <source>
        <dbReference type="Proteomes" id="UP000037069"/>
    </source>
</evidence>
<dbReference type="InterPro" id="IPR023575">
    <property type="entry name" value="Ribosomal_uS19_SF"/>
</dbReference>
<proteinExistence type="inferred from homology"/>
<dbReference type="InterPro" id="IPR002222">
    <property type="entry name" value="Ribosomal_uS19"/>
</dbReference>
<dbReference type="EMBL" id="JRES01000006">
    <property type="protein sequence ID" value="KNC34938.1"/>
    <property type="molecule type" value="Genomic_DNA"/>
</dbReference>
<dbReference type="STRING" id="7375.A0A0L0CRJ4"/>
<dbReference type="PANTHER" id="PTHR11880">
    <property type="entry name" value="RIBOSOMAL PROTEIN S19P FAMILY MEMBER"/>
    <property type="match status" value="1"/>
</dbReference>
<dbReference type="OrthoDB" id="10258210at2759"/>
<evidence type="ECO:0000256" key="1">
    <source>
        <dbReference type="ARBA" id="ARBA00007345"/>
    </source>
</evidence>
<dbReference type="GO" id="GO:0022627">
    <property type="term" value="C:cytosolic small ribosomal subunit"/>
    <property type="evidence" value="ECO:0007669"/>
    <property type="project" value="TreeGrafter"/>
</dbReference>
<evidence type="ECO:0000256" key="3">
    <source>
        <dbReference type="ARBA" id="ARBA00023274"/>
    </source>
</evidence>
<dbReference type="Proteomes" id="UP000037069">
    <property type="component" value="Unassembled WGS sequence"/>
</dbReference>
<sequence length="88" mass="10427">MAEIDKTLKKKRNFNKYTYRGVDLDQLLYMSNKKLVELMHTSASRRFSFGSKRKPMALNKKLHKAKKEALPNKKSEIVKSHLRNMYPK</sequence>
<dbReference type="Gene3D" id="3.30.860.10">
    <property type="entry name" value="30s Ribosomal Protein S19, Chain A"/>
    <property type="match status" value="1"/>
</dbReference>
<keyword evidence="6" id="KW-1185">Reference proteome</keyword>
<organism evidence="5 6">
    <name type="scientific">Lucilia cuprina</name>
    <name type="common">Green bottle fly</name>
    <name type="synonym">Australian sheep blowfly</name>
    <dbReference type="NCBI Taxonomy" id="7375"/>
    <lineage>
        <taxon>Eukaryota</taxon>
        <taxon>Metazoa</taxon>
        <taxon>Ecdysozoa</taxon>
        <taxon>Arthropoda</taxon>
        <taxon>Hexapoda</taxon>
        <taxon>Insecta</taxon>
        <taxon>Pterygota</taxon>
        <taxon>Neoptera</taxon>
        <taxon>Endopterygota</taxon>
        <taxon>Diptera</taxon>
        <taxon>Brachycera</taxon>
        <taxon>Muscomorpha</taxon>
        <taxon>Oestroidea</taxon>
        <taxon>Calliphoridae</taxon>
        <taxon>Luciliinae</taxon>
        <taxon>Lucilia</taxon>
    </lineage>
</organism>
<dbReference type="AlphaFoldDB" id="A0A0L0CRJ4"/>
<dbReference type="PANTHER" id="PTHR11880:SF2">
    <property type="entry name" value="SMALL RIBOSOMAL SUBUNIT PROTEIN US19"/>
    <property type="match status" value="1"/>
</dbReference>
<dbReference type="GO" id="GO:0006412">
    <property type="term" value="P:translation"/>
    <property type="evidence" value="ECO:0007669"/>
    <property type="project" value="InterPro"/>
</dbReference>
<dbReference type="OMA" id="LMHNSAR"/>
<comment type="caution">
    <text evidence="5">The sequence shown here is derived from an EMBL/GenBank/DDBJ whole genome shotgun (WGS) entry which is preliminary data.</text>
</comment>
<evidence type="ECO:0000256" key="2">
    <source>
        <dbReference type="ARBA" id="ARBA00022980"/>
    </source>
</evidence>
<gene>
    <name evidence="5" type="ORF">FF38_02106</name>
</gene>
<evidence type="ECO:0000256" key="4">
    <source>
        <dbReference type="ARBA" id="ARBA00035469"/>
    </source>
</evidence>
<dbReference type="GO" id="GO:0000028">
    <property type="term" value="P:ribosomal small subunit assembly"/>
    <property type="evidence" value="ECO:0007669"/>
    <property type="project" value="TreeGrafter"/>
</dbReference>